<keyword evidence="3" id="KW-0560">Oxidoreductase</keyword>
<feature type="domain" description="FAD-binding" evidence="6">
    <location>
        <begin position="10"/>
        <end position="339"/>
    </location>
</feature>
<evidence type="ECO:0000256" key="1">
    <source>
        <dbReference type="ARBA" id="ARBA00022630"/>
    </source>
</evidence>
<evidence type="ECO:0000313" key="9">
    <source>
        <dbReference type="Proteomes" id="UP000663833"/>
    </source>
</evidence>
<keyword evidence="4" id="KW-0503">Monooxygenase</keyword>
<gene>
    <name evidence="8" type="ORF">HFQ381_LOCUS2963</name>
    <name evidence="7" type="ORF">LUA448_LOCUS24542</name>
</gene>
<dbReference type="Gene3D" id="3.50.50.60">
    <property type="entry name" value="FAD/NAD(P)-binding domain"/>
    <property type="match status" value="1"/>
</dbReference>
<evidence type="ECO:0000313" key="7">
    <source>
        <dbReference type="EMBL" id="CAF3489182.1"/>
    </source>
</evidence>
<evidence type="ECO:0000256" key="5">
    <source>
        <dbReference type="SAM" id="Phobius"/>
    </source>
</evidence>
<dbReference type="EMBL" id="CAJNYD010003256">
    <property type="protein sequence ID" value="CAF3489182.1"/>
    <property type="molecule type" value="Genomic_DNA"/>
</dbReference>
<dbReference type="PANTHER" id="PTHR47178:SF6">
    <property type="entry name" value="FAD-BINDING DOMAIN-CONTAINING PROTEIN"/>
    <property type="match status" value="1"/>
</dbReference>
<dbReference type="SUPFAM" id="SSF51905">
    <property type="entry name" value="FAD/NAD(P)-binding domain"/>
    <property type="match status" value="1"/>
</dbReference>
<keyword evidence="5" id="KW-0472">Membrane</keyword>
<feature type="transmembrane region" description="Helical" evidence="5">
    <location>
        <begin position="370"/>
        <end position="392"/>
    </location>
</feature>
<evidence type="ECO:0000256" key="4">
    <source>
        <dbReference type="ARBA" id="ARBA00023033"/>
    </source>
</evidence>
<dbReference type="PANTHER" id="PTHR47178">
    <property type="entry name" value="MONOOXYGENASE, FAD-BINDING"/>
    <property type="match status" value="1"/>
</dbReference>
<proteinExistence type="predicted"/>
<sequence length="397" mass="44838">MTSNSNETKTILIVGGGLGGLALAQLLQQELSSSIKIIVFERDAGEDVRDQGYFITLHHMGIDVLKRISTVEDAFSHPSTISYSQYQLKVADKSMKTTLEWTSSELKVIDRAILRRSLLKNIDVQWNKRFVSYTILDDGVEVHFEDGSTAHGTLLVGCDGAKSLVRTQLIPDLQRNYAGVVNVAGTVEQNEELLNIKQLISNSLVQVLGDEGHGLFLISTGRFWFWSLSWPNKNRTDADISQTQLLDKVRKHFNHEEFIRLIEMSSSIHLSPLAIYSFPPLKINPFQNNPRVTLLGDAAHLMTPNRGMGANTAFADALDLANVISVGHTKSSLAEYEEKMFKRGFQAIRDSLQSTRTTHMLGLQAQIRDYVIWFLHYFIALANFISIPYNWFWHRIN</sequence>
<keyword evidence="5" id="KW-1133">Transmembrane helix</keyword>
<keyword evidence="2" id="KW-0274">FAD</keyword>
<reference evidence="7" key="1">
    <citation type="submission" date="2021-02" db="EMBL/GenBank/DDBJ databases">
        <authorList>
            <person name="Nowell W R."/>
        </authorList>
    </citation>
    <scope>NUCLEOTIDE SEQUENCE</scope>
</reference>
<evidence type="ECO:0000259" key="6">
    <source>
        <dbReference type="Pfam" id="PF01494"/>
    </source>
</evidence>
<dbReference type="Proteomes" id="UP000663833">
    <property type="component" value="Unassembled WGS sequence"/>
</dbReference>
<dbReference type="AlphaFoldDB" id="A0A818GH88"/>
<evidence type="ECO:0000256" key="2">
    <source>
        <dbReference type="ARBA" id="ARBA00022827"/>
    </source>
</evidence>
<dbReference type="InterPro" id="IPR002938">
    <property type="entry name" value="FAD-bd"/>
</dbReference>
<comment type="caution">
    <text evidence="7">The sequence shown here is derived from an EMBL/GenBank/DDBJ whole genome shotgun (WGS) entry which is preliminary data.</text>
</comment>
<name>A0A818GH88_9BILA</name>
<keyword evidence="5" id="KW-0812">Transmembrane</keyword>
<organism evidence="7 9">
    <name type="scientific">Rotaria socialis</name>
    <dbReference type="NCBI Taxonomy" id="392032"/>
    <lineage>
        <taxon>Eukaryota</taxon>
        <taxon>Metazoa</taxon>
        <taxon>Spiralia</taxon>
        <taxon>Gnathifera</taxon>
        <taxon>Rotifera</taxon>
        <taxon>Eurotatoria</taxon>
        <taxon>Bdelloidea</taxon>
        <taxon>Philodinida</taxon>
        <taxon>Philodinidae</taxon>
        <taxon>Rotaria</taxon>
    </lineage>
</organism>
<dbReference type="Proteomes" id="UP000663851">
    <property type="component" value="Unassembled WGS sequence"/>
</dbReference>
<dbReference type="Pfam" id="PF01494">
    <property type="entry name" value="FAD_binding_3"/>
    <property type="match status" value="1"/>
</dbReference>
<protein>
    <recommendedName>
        <fullName evidence="6">FAD-binding domain-containing protein</fullName>
    </recommendedName>
</protein>
<evidence type="ECO:0000313" key="8">
    <source>
        <dbReference type="EMBL" id="CAF4129508.1"/>
    </source>
</evidence>
<evidence type="ECO:0000256" key="3">
    <source>
        <dbReference type="ARBA" id="ARBA00023002"/>
    </source>
</evidence>
<dbReference type="InterPro" id="IPR036188">
    <property type="entry name" value="FAD/NAD-bd_sf"/>
</dbReference>
<keyword evidence="1" id="KW-0285">Flavoprotein</keyword>
<dbReference type="GO" id="GO:0071949">
    <property type="term" value="F:FAD binding"/>
    <property type="evidence" value="ECO:0007669"/>
    <property type="project" value="InterPro"/>
</dbReference>
<dbReference type="GO" id="GO:0004497">
    <property type="term" value="F:monooxygenase activity"/>
    <property type="evidence" value="ECO:0007669"/>
    <property type="project" value="UniProtKB-KW"/>
</dbReference>
<dbReference type="EMBL" id="CAJOBO010000102">
    <property type="protein sequence ID" value="CAF4129508.1"/>
    <property type="molecule type" value="Genomic_DNA"/>
</dbReference>
<accession>A0A818GH88</accession>
<dbReference type="PRINTS" id="PR00420">
    <property type="entry name" value="RNGMNOXGNASE"/>
</dbReference>